<reference evidence="2 3" key="1">
    <citation type="journal article" date="2015" name="Fungal Genet. Biol.">
        <title>Evolution of novel wood decay mechanisms in Agaricales revealed by the genome sequences of Fistulina hepatica and Cylindrobasidium torrendii.</title>
        <authorList>
            <person name="Floudas D."/>
            <person name="Held B.W."/>
            <person name="Riley R."/>
            <person name="Nagy L.G."/>
            <person name="Koehler G."/>
            <person name="Ransdell A.S."/>
            <person name="Younus H."/>
            <person name="Chow J."/>
            <person name="Chiniquy J."/>
            <person name="Lipzen A."/>
            <person name="Tritt A."/>
            <person name="Sun H."/>
            <person name="Haridas S."/>
            <person name="LaButti K."/>
            <person name="Ohm R.A."/>
            <person name="Kues U."/>
            <person name="Blanchette R.A."/>
            <person name="Grigoriev I.V."/>
            <person name="Minto R.E."/>
            <person name="Hibbett D.S."/>
        </authorList>
    </citation>
    <scope>NUCLEOTIDE SEQUENCE [LARGE SCALE GENOMIC DNA]</scope>
    <source>
        <strain evidence="2 3">FP15055 ss-10</strain>
    </source>
</reference>
<proteinExistence type="predicted"/>
<evidence type="ECO:0000313" key="3">
    <source>
        <dbReference type="Proteomes" id="UP000054007"/>
    </source>
</evidence>
<dbReference type="AlphaFoldDB" id="A0A0D7AYZ7"/>
<sequence>MPMAVVSPPAPEVHHGALQTTFIGVEHPISRTTKAAPSGPLPVVHQYRGIKYASVPQRFRQSRMWTTYPTITDATRFGPICPQPQGPFGQTFDESLFSTDPAAAVMADYLDAYKQPFKQNEFECLNLNITVPAYAESLPVMVWLHGGSDRGSGSSWVTDAGAFVRHSVVIGKPVIVVTLNFRLGLFGFAASQALRDDNKAHGEDGVGNYGLKDQRVALEWLQWFIADFGGDPKNVTLMGSGTGAADVVAHYLSAANARGNGPVDIHQSVQGMHGIAAPLFRRAIVQSAILDTNVPSVAEAGSRISKVLSALGIHSSFGPGAHKSIDDLRAVPADILAKFGQVMRVVDDGRWWRSDWREFFKPESKHHGHFLPHHTQPGRLQPLIIGDCAGDALLWSQQASSWNAPAVVRRLKAVCQSMTRSMSLMRAYDISQATDDQEYLEERVLDLIQDARVSWPTECLARAVARHGTGLWRYVFDQESPRACVPHHGVDLAYLFDNVMLPDGVDGMDLDVFPDSFSDDESDFEEMQSHGPKHEVMFKEVDFEARFQASMRPDTLVRSYSHDSTVTSSDVSMTSSASIWSGPSVSQCTYSKVRETMQEKWLAFAYGEKPWLEQEKGGIFVFGPEGETGQRSAHIFAGRRRRELWRQAFEPMGMQMVHKIGMEMSRGPVQHGGGCAAVAFV</sequence>
<dbReference type="InterPro" id="IPR002018">
    <property type="entry name" value="CarbesteraseB"/>
</dbReference>
<feature type="domain" description="Carboxylesterase type B" evidence="1">
    <location>
        <begin position="43"/>
        <end position="502"/>
    </location>
</feature>
<gene>
    <name evidence="2" type="ORF">CYLTODRAFT_457961</name>
</gene>
<keyword evidence="2" id="KW-0378">Hydrolase</keyword>
<evidence type="ECO:0000313" key="2">
    <source>
        <dbReference type="EMBL" id="KIY63593.1"/>
    </source>
</evidence>
<dbReference type="InterPro" id="IPR029058">
    <property type="entry name" value="AB_hydrolase_fold"/>
</dbReference>
<dbReference type="PANTHER" id="PTHR43142">
    <property type="entry name" value="CARBOXYLIC ESTER HYDROLASE"/>
    <property type="match status" value="1"/>
</dbReference>
<dbReference type="STRING" id="1314674.A0A0D7AYZ7"/>
<dbReference type="SUPFAM" id="SSF53474">
    <property type="entry name" value="alpha/beta-Hydrolases"/>
    <property type="match status" value="1"/>
</dbReference>
<name>A0A0D7AYZ7_9AGAR</name>
<dbReference type="EMBL" id="KN880685">
    <property type="protein sequence ID" value="KIY63593.1"/>
    <property type="molecule type" value="Genomic_DNA"/>
</dbReference>
<organism evidence="2 3">
    <name type="scientific">Cylindrobasidium torrendii FP15055 ss-10</name>
    <dbReference type="NCBI Taxonomy" id="1314674"/>
    <lineage>
        <taxon>Eukaryota</taxon>
        <taxon>Fungi</taxon>
        <taxon>Dikarya</taxon>
        <taxon>Basidiomycota</taxon>
        <taxon>Agaricomycotina</taxon>
        <taxon>Agaricomycetes</taxon>
        <taxon>Agaricomycetidae</taxon>
        <taxon>Agaricales</taxon>
        <taxon>Marasmiineae</taxon>
        <taxon>Physalacriaceae</taxon>
        <taxon>Cylindrobasidium</taxon>
    </lineage>
</organism>
<dbReference type="Proteomes" id="UP000054007">
    <property type="component" value="Unassembled WGS sequence"/>
</dbReference>
<accession>A0A0D7AYZ7</accession>
<dbReference type="OrthoDB" id="3200163at2759"/>
<dbReference type="PANTHER" id="PTHR43142:SF5">
    <property type="entry name" value="CARBOXYLIC ESTER HYDROLASE"/>
    <property type="match status" value="1"/>
</dbReference>
<evidence type="ECO:0000259" key="1">
    <source>
        <dbReference type="Pfam" id="PF00135"/>
    </source>
</evidence>
<dbReference type="Gene3D" id="3.40.50.1820">
    <property type="entry name" value="alpha/beta hydrolase"/>
    <property type="match status" value="1"/>
</dbReference>
<protein>
    <submittedName>
        <fullName evidence="2">Alpha/beta-hydrolase</fullName>
    </submittedName>
</protein>
<dbReference type="ESTHER" id="9homo-a0a0d7ayz7">
    <property type="family name" value="Fungal_carboxylesterase_lipase"/>
</dbReference>
<dbReference type="GO" id="GO:0016787">
    <property type="term" value="F:hydrolase activity"/>
    <property type="evidence" value="ECO:0007669"/>
    <property type="project" value="UniProtKB-KW"/>
</dbReference>
<dbReference type="Pfam" id="PF00135">
    <property type="entry name" value="COesterase"/>
    <property type="match status" value="1"/>
</dbReference>
<keyword evidence="3" id="KW-1185">Reference proteome</keyword>